<comment type="caution">
    <text evidence="2">The sequence shown here is derived from an EMBL/GenBank/DDBJ whole genome shotgun (WGS) entry which is preliminary data.</text>
</comment>
<reference evidence="2" key="2">
    <citation type="submission" date="2020-09" db="EMBL/GenBank/DDBJ databases">
        <authorList>
            <person name="Sun Q."/>
            <person name="Ohkuma M."/>
        </authorList>
    </citation>
    <scope>NUCLEOTIDE SEQUENCE</scope>
    <source>
        <strain evidence="2">JCM 5016</strain>
    </source>
</reference>
<feature type="region of interest" description="Disordered" evidence="1">
    <location>
        <begin position="38"/>
        <end position="59"/>
    </location>
</feature>
<keyword evidence="3" id="KW-1185">Reference proteome</keyword>
<proteinExistence type="predicted"/>
<feature type="compositionally biased region" description="Acidic residues" evidence="1">
    <location>
        <begin position="39"/>
        <end position="59"/>
    </location>
</feature>
<dbReference type="AlphaFoldDB" id="A0A918RI92"/>
<sequence length="59" mass="6153">MAGAALALPGLRRVHPRHRPSSLAAGHRCILGSWAGEDGGAEQAEEAGQAEEADEFGTW</sequence>
<dbReference type="EMBL" id="BMWH01000017">
    <property type="protein sequence ID" value="GGZ98018.1"/>
    <property type="molecule type" value="Genomic_DNA"/>
</dbReference>
<gene>
    <name evidence="2" type="ORF">GCM10010389_41590</name>
</gene>
<accession>A0A918RI92</accession>
<organism evidence="2 3">
    <name type="scientific">Streptomyces echinoruber</name>
    <dbReference type="NCBI Taxonomy" id="68898"/>
    <lineage>
        <taxon>Bacteria</taxon>
        <taxon>Bacillati</taxon>
        <taxon>Actinomycetota</taxon>
        <taxon>Actinomycetes</taxon>
        <taxon>Kitasatosporales</taxon>
        <taxon>Streptomycetaceae</taxon>
        <taxon>Streptomyces</taxon>
    </lineage>
</organism>
<evidence type="ECO:0000313" key="3">
    <source>
        <dbReference type="Proteomes" id="UP000623010"/>
    </source>
</evidence>
<reference evidence="2" key="1">
    <citation type="journal article" date="2014" name="Int. J. Syst. Evol. Microbiol.">
        <title>Complete genome sequence of Corynebacterium casei LMG S-19264T (=DSM 44701T), isolated from a smear-ripened cheese.</title>
        <authorList>
            <consortium name="US DOE Joint Genome Institute (JGI-PGF)"/>
            <person name="Walter F."/>
            <person name="Albersmeier A."/>
            <person name="Kalinowski J."/>
            <person name="Ruckert C."/>
        </authorList>
    </citation>
    <scope>NUCLEOTIDE SEQUENCE</scope>
    <source>
        <strain evidence="2">JCM 5016</strain>
    </source>
</reference>
<dbReference type="Proteomes" id="UP000623010">
    <property type="component" value="Unassembled WGS sequence"/>
</dbReference>
<evidence type="ECO:0000313" key="2">
    <source>
        <dbReference type="EMBL" id="GGZ98018.1"/>
    </source>
</evidence>
<name>A0A918RI92_9ACTN</name>
<evidence type="ECO:0000256" key="1">
    <source>
        <dbReference type="SAM" id="MobiDB-lite"/>
    </source>
</evidence>
<protein>
    <submittedName>
        <fullName evidence="2">Uncharacterized protein</fullName>
    </submittedName>
</protein>